<reference evidence="5" key="3">
    <citation type="submission" date="2019-12" db="UniProtKB">
        <authorList>
            <consortium name="WormBaseParasite"/>
        </authorList>
    </citation>
    <scope>IDENTIFICATION</scope>
</reference>
<evidence type="ECO:0000256" key="1">
    <source>
        <dbReference type="ARBA" id="ARBA00004141"/>
    </source>
</evidence>
<feature type="transmembrane region" description="Helical" evidence="2">
    <location>
        <begin position="110"/>
        <end position="133"/>
    </location>
</feature>
<dbReference type="InterPro" id="IPR050327">
    <property type="entry name" value="Proton-linked_MCT"/>
</dbReference>
<dbReference type="Gene3D" id="1.20.1250.20">
    <property type="entry name" value="MFS general substrate transporter like domains"/>
    <property type="match status" value="1"/>
</dbReference>
<evidence type="ECO:0000256" key="2">
    <source>
        <dbReference type="SAM" id="Phobius"/>
    </source>
</evidence>
<evidence type="ECO:0000313" key="4">
    <source>
        <dbReference type="Proteomes" id="UP000046395"/>
    </source>
</evidence>
<organism evidence="4 5">
    <name type="scientific">Trichuris muris</name>
    <name type="common">Mouse whipworm</name>
    <dbReference type="NCBI Taxonomy" id="70415"/>
    <lineage>
        <taxon>Eukaryota</taxon>
        <taxon>Metazoa</taxon>
        <taxon>Ecdysozoa</taxon>
        <taxon>Nematoda</taxon>
        <taxon>Enoplea</taxon>
        <taxon>Dorylaimia</taxon>
        <taxon>Trichinellida</taxon>
        <taxon>Trichuridae</taxon>
        <taxon>Trichuris</taxon>
    </lineage>
</organism>
<keyword evidence="2" id="KW-0472">Membrane</keyword>
<dbReference type="InterPro" id="IPR020846">
    <property type="entry name" value="MFS_dom"/>
</dbReference>
<feature type="transmembrane region" description="Helical" evidence="2">
    <location>
        <begin position="368"/>
        <end position="387"/>
    </location>
</feature>
<dbReference type="AlphaFoldDB" id="A0A5S6R230"/>
<dbReference type="WBParaSite" id="TMUE_3000013540.1">
    <property type="protein sequence ID" value="TMUE_3000013540.1"/>
    <property type="gene ID" value="WBGene00291805"/>
</dbReference>
<evidence type="ECO:0000259" key="3">
    <source>
        <dbReference type="PROSITE" id="PS50850"/>
    </source>
</evidence>
<dbReference type="Proteomes" id="UP000046395">
    <property type="component" value="Unassembled WGS sequence"/>
</dbReference>
<dbReference type="SUPFAM" id="SSF103473">
    <property type="entry name" value="MFS general substrate transporter"/>
    <property type="match status" value="1"/>
</dbReference>
<proteinExistence type="predicted"/>
<reference evidence="4" key="2">
    <citation type="submission" date="2014-03" db="EMBL/GenBank/DDBJ databases">
        <title>The whipworm genome and dual-species transcriptomics of an intimate host-pathogen interaction.</title>
        <authorList>
            <person name="Foth B.J."/>
            <person name="Tsai I.J."/>
            <person name="Reid A.J."/>
            <person name="Bancroft A.J."/>
            <person name="Nichol S."/>
            <person name="Tracey A."/>
            <person name="Holroyd N."/>
            <person name="Cotton J.A."/>
            <person name="Stanley E.J."/>
            <person name="Zarowiecki M."/>
            <person name="Liu J.Z."/>
            <person name="Huckvale T."/>
            <person name="Cooper P.J."/>
            <person name="Grencis R.K."/>
            <person name="Berriman M."/>
        </authorList>
    </citation>
    <scope>NUCLEOTIDE SEQUENCE [LARGE SCALE GENOMIC DNA]</scope>
    <source>
        <strain evidence="4">Edinburgh</strain>
    </source>
</reference>
<dbReference type="InterPro" id="IPR036259">
    <property type="entry name" value="MFS_trans_sf"/>
</dbReference>
<name>A0A5S6R230_TRIMR</name>
<protein>
    <submittedName>
        <fullName evidence="5 6">MFS domain-containing protein</fullName>
    </submittedName>
</protein>
<dbReference type="WBParaSite" id="TMUE_3000013540.2">
    <property type="protein sequence ID" value="TMUE_3000013540.2"/>
    <property type="gene ID" value="WBGene00291805"/>
</dbReference>
<comment type="subcellular location">
    <subcellularLocation>
        <location evidence="1">Membrane</location>
        <topology evidence="1">Multi-pass membrane protein</topology>
    </subcellularLocation>
</comment>
<keyword evidence="4" id="KW-1185">Reference proteome</keyword>
<feature type="transmembrane region" description="Helical" evidence="2">
    <location>
        <begin position="303"/>
        <end position="322"/>
    </location>
</feature>
<keyword evidence="2" id="KW-1133">Transmembrane helix</keyword>
<evidence type="ECO:0000313" key="6">
    <source>
        <dbReference type="WBParaSite" id="TMUE_3000013540.2"/>
    </source>
</evidence>
<feature type="transmembrane region" description="Helical" evidence="2">
    <location>
        <begin position="233"/>
        <end position="252"/>
    </location>
</feature>
<dbReference type="GO" id="GO:0008028">
    <property type="term" value="F:monocarboxylic acid transmembrane transporter activity"/>
    <property type="evidence" value="ECO:0007669"/>
    <property type="project" value="TreeGrafter"/>
</dbReference>
<evidence type="ECO:0000313" key="5">
    <source>
        <dbReference type="WBParaSite" id="TMUE_3000013540.1"/>
    </source>
</evidence>
<reference evidence="4" key="1">
    <citation type="submission" date="2013-11" db="EMBL/GenBank/DDBJ databases">
        <authorList>
            <person name="Aslett M."/>
        </authorList>
    </citation>
    <scope>NUCLEOTIDE SEQUENCE [LARGE SCALE GENOMIC DNA]</scope>
    <source>
        <strain evidence="4">Edinburgh</strain>
    </source>
</reference>
<dbReference type="PROSITE" id="PS50850">
    <property type="entry name" value="MFS"/>
    <property type="match status" value="1"/>
</dbReference>
<accession>A0A5S6R230</accession>
<dbReference type="PANTHER" id="PTHR11360:SF260">
    <property type="entry name" value="MFS DOMAIN-CONTAINING PROTEIN"/>
    <property type="match status" value="1"/>
</dbReference>
<dbReference type="Pfam" id="PF07690">
    <property type="entry name" value="MFS_1"/>
    <property type="match status" value="1"/>
</dbReference>
<feature type="transmembrane region" description="Helical" evidence="2">
    <location>
        <begin position="393"/>
        <end position="416"/>
    </location>
</feature>
<keyword evidence="2" id="KW-0812">Transmembrane</keyword>
<feature type="transmembrane region" description="Helical" evidence="2">
    <location>
        <begin position="328"/>
        <end position="356"/>
    </location>
</feature>
<feature type="transmembrane region" description="Helical" evidence="2">
    <location>
        <begin position="172"/>
        <end position="191"/>
    </location>
</feature>
<feature type="transmembrane region" description="Helical" evidence="2">
    <location>
        <begin position="84"/>
        <end position="104"/>
    </location>
</feature>
<feature type="domain" description="Major facilitator superfamily (MFS) profile" evidence="3">
    <location>
        <begin position="15"/>
        <end position="419"/>
    </location>
</feature>
<feature type="transmembrane region" description="Helical" evidence="2">
    <location>
        <begin position="272"/>
        <end position="291"/>
    </location>
</feature>
<feature type="transmembrane region" description="Helical" evidence="2">
    <location>
        <begin position="140"/>
        <end position="160"/>
    </location>
</feature>
<dbReference type="STRING" id="70415.A0A5S6R230"/>
<dbReference type="PANTHER" id="PTHR11360">
    <property type="entry name" value="MONOCARBOXYLATE TRANSPORTER"/>
    <property type="match status" value="1"/>
</dbReference>
<dbReference type="InterPro" id="IPR011701">
    <property type="entry name" value="MFS"/>
</dbReference>
<sequence length="438" mass="47558">MAKANVRTDGISLQSVIVVIAGFLSQMISEGIVQAQDVFPPYVHEYFQCSFAEACVFHSVMHGFSEIIGPVSSFLTKRFSERSVVVLGATVITLGFLACSFSSQLLHLNFASAVAGVGFGLISVPIVTVVSFHFDQSRRYVMTTATTVGGAVGATLFPFLLDAVLDQNPWQFTFVIIACFTAQLLCLGLLLSRPMNSNSLKTVEKESLLSQEAEAALVDGLTVRTTSANRQGLMSRLVVPMFLLSSLFWHVGSYVFEVLPLRLDHESYNGDQIALVISMQATFIIFGRLLATGFIGKLRTDPVLLYNLGSMIVALNRTLISWPNSYGAYLTLIASSGLGIGVATALVPSVVLRLVGLERLNFIFGLELLMRGLSGMVVPIVGAYLADKLHGDFFYTFLIGGLSMFVATACLLPYHWPWSALLGTKRVAVHCHEDTIGE</sequence>
<dbReference type="GO" id="GO:0016020">
    <property type="term" value="C:membrane"/>
    <property type="evidence" value="ECO:0007669"/>
    <property type="project" value="UniProtKB-SubCell"/>
</dbReference>